<keyword evidence="10" id="KW-0594">Phospholipid biosynthesis</keyword>
<evidence type="ECO:0000256" key="6">
    <source>
        <dbReference type="ARBA" id="ARBA00022824"/>
    </source>
</evidence>
<keyword evidence="14" id="KW-1185">Reference proteome</keyword>
<organism evidence="13 14">
    <name type="scientific">Paramarasmius palmivorus</name>
    <dbReference type="NCBI Taxonomy" id="297713"/>
    <lineage>
        <taxon>Eukaryota</taxon>
        <taxon>Fungi</taxon>
        <taxon>Dikarya</taxon>
        <taxon>Basidiomycota</taxon>
        <taxon>Agaricomycotina</taxon>
        <taxon>Agaricomycetes</taxon>
        <taxon>Agaricomycetidae</taxon>
        <taxon>Agaricales</taxon>
        <taxon>Marasmiineae</taxon>
        <taxon>Marasmiaceae</taxon>
        <taxon>Paramarasmius</taxon>
    </lineage>
</organism>
<keyword evidence="4" id="KW-0949">S-adenosyl-L-methionine</keyword>
<evidence type="ECO:0000256" key="4">
    <source>
        <dbReference type="ARBA" id="ARBA00022691"/>
    </source>
</evidence>
<keyword evidence="3" id="KW-0489">Methyltransferase</keyword>
<name>A0AAW0D3A1_9AGAR</name>
<evidence type="ECO:0000256" key="7">
    <source>
        <dbReference type="ARBA" id="ARBA00022989"/>
    </source>
</evidence>
<keyword evidence="11" id="KW-1208">Phospholipid metabolism</keyword>
<feature type="transmembrane region" description="Helical" evidence="12">
    <location>
        <begin position="99"/>
        <end position="120"/>
    </location>
</feature>
<evidence type="ECO:0000256" key="12">
    <source>
        <dbReference type="SAM" id="Phobius"/>
    </source>
</evidence>
<sequence>MESLLKSTLVFLTGIFFGVAFTPPNGDPKIAPRPPLDKGFTAQREWSFVWLIARILPLMRLSCYIATTNECLFILSSAYPSVLPLFYRTSSSQFITFPFLLGALLTICGGTLRILCYRALGAGFTFEMVQAGKRSKTVELAQNPKLVTHGPYSIVRHPSYVGSWMCWIGLSLVQLDQGSWIRESGFYDHSLFGKALVWVLEIIMAFGMVNLLVRVEPEDKMIHKQFGKEWEEWAKRVRWKMIPGIY</sequence>
<dbReference type="GO" id="GO:0005783">
    <property type="term" value="C:endoplasmic reticulum"/>
    <property type="evidence" value="ECO:0007669"/>
    <property type="project" value="TreeGrafter"/>
</dbReference>
<evidence type="ECO:0000256" key="3">
    <source>
        <dbReference type="ARBA" id="ARBA00022603"/>
    </source>
</evidence>
<dbReference type="Proteomes" id="UP001383192">
    <property type="component" value="Unassembled WGS sequence"/>
</dbReference>
<dbReference type="InterPro" id="IPR007318">
    <property type="entry name" value="Phopholipid_MeTrfase"/>
</dbReference>
<accession>A0AAW0D3A1</accession>
<gene>
    <name evidence="13" type="ORF">VNI00_007650</name>
</gene>
<dbReference type="PANTHER" id="PTHR12714">
    <property type="entry name" value="PROTEIN-S ISOPRENYLCYSTEINE O-METHYLTRANSFERASE"/>
    <property type="match status" value="1"/>
</dbReference>
<dbReference type="PANTHER" id="PTHR12714:SF9">
    <property type="entry name" value="PROTEIN-S-ISOPRENYLCYSTEINE O-METHYLTRANSFERASE"/>
    <property type="match status" value="1"/>
</dbReference>
<keyword evidence="7 12" id="KW-1133">Transmembrane helix</keyword>
<keyword evidence="3" id="KW-0808">Transferase</keyword>
<keyword evidence="8" id="KW-0443">Lipid metabolism</keyword>
<keyword evidence="2" id="KW-0444">Lipid biosynthesis</keyword>
<dbReference type="GO" id="GO:0004671">
    <property type="term" value="F:protein C-terminal S-isoprenylcysteine carboxyl O-methyltransferase activity"/>
    <property type="evidence" value="ECO:0007669"/>
    <property type="project" value="TreeGrafter"/>
</dbReference>
<dbReference type="AlphaFoldDB" id="A0AAW0D3A1"/>
<comment type="subcellular location">
    <subcellularLocation>
        <location evidence="1">Endomembrane system</location>
        <topology evidence="1">Multi-pass membrane protein</topology>
    </subcellularLocation>
</comment>
<evidence type="ECO:0000256" key="1">
    <source>
        <dbReference type="ARBA" id="ARBA00004127"/>
    </source>
</evidence>
<evidence type="ECO:0000256" key="11">
    <source>
        <dbReference type="ARBA" id="ARBA00023264"/>
    </source>
</evidence>
<evidence type="ECO:0000256" key="10">
    <source>
        <dbReference type="ARBA" id="ARBA00023209"/>
    </source>
</evidence>
<dbReference type="Gene3D" id="1.20.120.1630">
    <property type="match status" value="1"/>
</dbReference>
<evidence type="ECO:0000256" key="9">
    <source>
        <dbReference type="ARBA" id="ARBA00023136"/>
    </source>
</evidence>
<feature type="transmembrane region" description="Helical" evidence="12">
    <location>
        <begin position="64"/>
        <end position="87"/>
    </location>
</feature>
<evidence type="ECO:0000256" key="5">
    <source>
        <dbReference type="ARBA" id="ARBA00022692"/>
    </source>
</evidence>
<protein>
    <recommendedName>
        <fullName evidence="15">Protein-S-isoprenylcysteine O-methyltransferase</fullName>
    </recommendedName>
</protein>
<evidence type="ECO:0000256" key="8">
    <source>
        <dbReference type="ARBA" id="ARBA00023098"/>
    </source>
</evidence>
<keyword evidence="6" id="KW-0256">Endoplasmic reticulum</keyword>
<evidence type="ECO:0000313" key="14">
    <source>
        <dbReference type="Proteomes" id="UP001383192"/>
    </source>
</evidence>
<dbReference type="GO" id="GO:0032259">
    <property type="term" value="P:methylation"/>
    <property type="evidence" value="ECO:0007669"/>
    <property type="project" value="UniProtKB-KW"/>
</dbReference>
<proteinExistence type="predicted"/>
<dbReference type="EMBL" id="JAYKXP010000025">
    <property type="protein sequence ID" value="KAK7045399.1"/>
    <property type="molecule type" value="Genomic_DNA"/>
</dbReference>
<dbReference type="Pfam" id="PF04191">
    <property type="entry name" value="PEMT"/>
    <property type="match status" value="1"/>
</dbReference>
<evidence type="ECO:0000256" key="2">
    <source>
        <dbReference type="ARBA" id="ARBA00022516"/>
    </source>
</evidence>
<reference evidence="13 14" key="1">
    <citation type="submission" date="2024-01" db="EMBL/GenBank/DDBJ databases">
        <title>A draft genome for a cacao thread blight-causing isolate of Paramarasmius palmivorus.</title>
        <authorList>
            <person name="Baruah I.K."/>
            <person name="Bukari Y."/>
            <person name="Amoako-Attah I."/>
            <person name="Meinhardt L.W."/>
            <person name="Bailey B.A."/>
            <person name="Cohen S.P."/>
        </authorList>
    </citation>
    <scope>NUCLEOTIDE SEQUENCE [LARGE SCALE GENOMIC DNA]</scope>
    <source>
        <strain evidence="13 14">GH-12</strain>
    </source>
</reference>
<dbReference type="GO" id="GO:0008654">
    <property type="term" value="P:phospholipid biosynthetic process"/>
    <property type="evidence" value="ECO:0007669"/>
    <property type="project" value="UniProtKB-KW"/>
</dbReference>
<keyword evidence="5 12" id="KW-0812">Transmembrane</keyword>
<evidence type="ECO:0008006" key="15">
    <source>
        <dbReference type="Google" id="ProtNLM"/>
    </source>
</evidence>
<comment type="caution">
    <text evidence="13">The sequence shown here is derived from an EMBL/GenBank/DDBJ whole genome shotgun (WGS) entry which is preliminary data.</text>
</comment>
<evidence type="ECO:0000313" key="13">
    <source>
        <dbReference type="EMBL" id="KAK7045399.1"/>
    </source>
</evidence>
<keyword evidence="9 12" id="KW-0472">Membrane</keyword>
<feature type="transmembrane region" description="Helical" evidence="12">
    <location>
        <begin position="195"/>
        <end position="213"/>
    </location>
</feature>